<accession>A0A099KFE5</accession>
<sequence length="58" mass="6688">MNHSLKNKEYDDQNFLVKQIAKESQLFNSYIQETLKDVDTDCPTRGFAPIPSKSALRI</sequence>
<dbReference type="EMBL" id="JQED01000047">
    <property type="protein sequence ID" value="KGJ88348.1"/>
    <property type="molecule type" value="Genomic_DNA"/>
</dbReference>
<evidence type="ECO:0000313" key="2">
    <source>
        <dbReference type="Proteomes" id="UP000029843"/>
    </source>
</evidence>
<reference evidence="1 2" key="1">
    <citation type="submission" date="2014-08" db="EMBL/GenBank/DDBJ databases">
        <title>Genomic and Phenotypic Diversity of Colwellia psychrerythraea strains from Disparate Marine Basins.</title>
        <authorList>
            <person name="Techtmann S.M."/>
            <person name="Stelling S.C."/>
            <person name="Utturkar S.M."/>
            <person name="Alshibli N."/>
            <person name="Harris A."/>
            <person name="Brown S.D."/>
            <person name="Hazen T.C."/>
        </authorList>
    </citation>
    <scope>NUCLEOTIDE SEQUENCE [LARGE SCALE GENOMIC DNA]</scope>
    <source>
        <strain evidence="1 2">ND2E</strain>
    </source>
</reference>
<dbReference type="Proteomes" id="UP000029843">
    <property type="component" value="Unassembled WGS sequence"/>
</dbReference>
<dbReference type="AlphaFoldDB" id="A0A099KFE5"/>
<gene>
    <name evidence="1" type="ORF">ND2E_4184</name>
</gene>
<comment type="caution">
    <text evidence="1">The sequence shown here is derived from an EMBL/GenBank/DDBJ whole genome shotgun (WGS) entry which is preliminary data.</text>
</comment>
<evidence type="ECO:0000313" key="1">
    <source>
        <dbReference type="EMBL" id="KGJ88348.1"/>
    </source>
</evidence>
<dbReference type="PATRIC" id="fig|28229.4.peg.3529"/>
<organism evidence="1 2">
    <name type="scientific">Colwellia psychrerythraea</name>
    <name type="common">Vibrio psychroerythus</name>
    <dbReference type="NCBI Taxonomy" id="28229"/>
    <lineage>
        <taxon>Bacteria</taxon>
        <taxon>Pseudomonadati</taxon>
        <taxon>Pseudomonadota</taxon>
        <taxon>Gammaproteobacteria</taxon>
        <taxon>Alteromonadales</taxon>
        <taxon>Colwelliaceae</taxon>
        <taxon>Colwellia</taxon>
    </lineage>
</organism>
<protein>
    <submittedName>
        <fullName evidence="1">Uncharacterized protein</fullName>
    </submittedName>
</protein>
<dbReference type="RefSeq" id="WP_190277858.1">
    <property type="nucleotide sequence ID" value="NZ_JQED01000047.1"/>
</dbReference>
<proteinExistence type="predicted"/>
<name>A0A099KFE5_COLPS</name>